<gene>
    <name evidence="2" type="ORF">RJ640_019344</name>
</gene>
<dbReference type="EMBL" id="JAVXUO010000683">
    <property type="protein sequence ID" value="KAK2989946.1"/>
    <property type="molecule type" value="Genomic_DNA"/>
</dbReference>
<keyword evidence="3" id="KW-1185">Reference proteome</keyword>
<evidence type="ECO:0000256" key="1">
    <source>
        <dbReference type="SAM" id="Phobius"/>
    </source>
</evidence>
<protein>
    <submittedName>
        <fullName evidence="2">Uncharacterized protein</fullName>
    </submittedName>
</protein>
<keyword evidence="1" id="KW-0472">Membrane</keyword>
<proteinExistence type="predicted"/>
<sequence length="175" mass="19755">MLRALLELPEDLVLEMMEPPRRSYDPLLIQDPAIYRQNEIIQGDVRKALSKHLIGLRNAKLINLQAIFGPLLQPFIPSIPIQEVADALVSSFGHLFCSPPFNSLQPLLQSHNLSKMIFLLLAQLFSTMGGLLCLLNGFPFQLSLLGRHLPCHLKVRKHLRSASVHLERRLEPSAK</sequence>
<name>A0AA88RUQ5_9ASTE</name>
<keyword evidence="1" id="KW-0812">Transmembrane</keyword>
<dbReference type="Proteomes" id="UP001187471">
    <property type="component" value="Unassembled WGS sequence"/>
</dbReference>
<reference evidence="2" key="1">
    <citation type="submission" date="2022-12" db="EMBL/GenBank/DDBJ databases">
        <title>Draft genome assemblies for two species of Escallonia (Escalloniales).</title>
        <authorList>
            <person name="Chanderbali A."/>
            <person name="Dervinis C."/>
            <person name="Anghel I."/>
            <person name="Soltis D."/>
            <person name="Soltis P."/>
            <person name="Zapata F."/>
        </authorList>
    </citation>
    <scope>NUCLEOTIDE SEQUENCE</scope>
    <source>
        <strain evidence="2">UCBG92.1500</strain>
        <tissue evidence="2">Leaf</tissue>
    </source>
</reference>
<evidence type="ECO:0000313" key="3">
    <source>
        <dbReference type="Proteomes" id="UP001187471"/>
    </source>
</evidence>
<comment type="caution">
    <text evidence="2">The sequence shown here is derived from an EMBL/GenBank/DDBJ whole genome shotgun (WGS) entry which is preliminary data.</text>
</comment>
<accession>A0AA88RUQ5</accession>
<organism evidence="2 3">
    <name type="scientific">Escallonia rubra</name>
    <dbReference type="NCBI Taxonomy" id="112253"/>
    <lineage>
        <taxon>Eukaryota</taxon>
        <taxon>Viridiplantae</taxon>
        <taxon>Streptophyta</taxon>
        <taxon>Embryophyta</taxon>
        <taxon>Tracheophyta</taxon>
        <taxon>Spermatophyta</taxon>
        <taxon>Magnoliopsida</taxon>
        <taxon>eudicotyledons</taxon>
        <taxon>Gunneridae</taxon>
        <taxon>Pentapetalae</taxon>
        <taxon>asterids</taxon>
        <taxon>campanulids</taxon>
        <taxon>Escalloniales</taxon>
        <taxon>Escalloniaceae</taxon>
        <taxon>Escallonia</taxon>
    </lineage>
</organism>
<keyword evidence="1" id="KW-1133">Transmembrane helix</keyword>
<dbReference type="AlphaFoldDB" id="A0AA88RUQ5"/>
<evidence type="ECO:0000313" key="2">
    <source>
        <dbReference type="EMBL" id="KAK2989946.1"/>
    </source>
</evidence>
<feature type="transmembrane region" description="Helical" evidence="1">
    <location>
        <begin position="117"/>
        <end position="138"/>
    </location>
</feature>